<evidence type="ECO:0000256" key="10">
    <source>
        <dbReference type="ARBA" id="ARBA00023264"/>
    </source>
</evidence>
<evidence type="ECO:0000256" key="7">
    <source>
        <dbReference type="ARBA" id="ARBA00023136"/>
    </source>
</evidence>
<keyword evidence="3 13" id="KW-0812">Transmembrane</keyword>
<evidence type="ECO:0000256" key="3">
    <source>
        <dbReference type="ARBA" id="ARBA00022692"/>
    </source>
</evidence>
<evidence type="ECO:0000256" key="4">
    <source>
        <dbReference type="ARBA" id="ARBA00022793"/>
    </source>
</evidence>
<comment type="function">
    <text evidence="12">Catalyzes the formation of phosphatidylethanolamine (PtdEtn) from phosphatidylserine (PtdSer). Plays a central role in phospholipid metabolism and in the interorganelle trafficking of phosphatidylserine. May be involved in lipid droplet biogenesis at the endoplasmic reticulum membrane.</text>
</comment>
<comment type="cofactor">
    <cofactor evidence="13">
        <name>pyruvate</name>
        <dbReference type="ChEBI" id="CHEBI:15361"/>
    </cofactor>
    <text evidence="13">Binds 1 pyruvoyl group covalently per subunit.</text>
</comment>
<dbReference type="PANTHER" id="PTHR10067:SF6">
    <property type="entry name" value="PHOSPHATIDYLSERINE DECARBOXYLASE PROENZYME, MITOCHONDRIAL"/>
    <property type="match status" value="1"/>
</dbReference>
<evidence type="ECO:0000256" key="11">
    <source>
        <dbReference type="ARBA" id="ARBA00023317"/>
    </source>
</evidence>
<feature type="modified residue" description="Pyruvic acid (Ser); by autocatalysis" evidence="13">
    <location>
        <position position="383"/>
    </location>
</feature>
<evidence type="ECO:0000256" key="1">
    <source>
        <dbReference type="ARBA" id="ARBA00005189"/>
    </source>
</evidence>
<comment type="subcellular location">
    <molecule>Phosphatidylserine decarboxylase beta chain</molecule>
    <subcellularLocation>
        <location evidence="13">Mitochondrion inner membrane</location>
        <topology evidence="13">Single-pass membrane protein</topology>
        <orientation evidence="13">Intermembrane side</orientation>
    </subcellularLocation>
</comment>
<keyword evidence="14" id="KW-1185">Reference proteome</keyword>
<comment type="subcellular location">
    <molecule>Phosphatidylserine decarboxylase alpha chain</molecule>
    <subcellularLocation>
        <location evidence="13">Mitochondrion inner membrane</location>
        <topology evidence="13">Peripheral membrane protein</topology>
        <orientation evidence="13">Intermembrane side</orientation>
    </subcellularLocation>
    <text evidence="13">Anchored to the mitochondrial inner membrane through its interaction with the integral membrane beta chain.</text>
</comment>
<evidence type="ECO:0000313" key="15">
    <source>
        <dbReference type="RefSeq" id="XP_055861996.1"/>
    </source>
</evidence>
<feature type="site" description="Cleavage (non-hydrolytic); by autocatalysis" evidence="13">
    <location>
        <begin position="382"/>
        <end position="383"/>
    </location>
</feature>
<keyword evidence="13" id="KW-0865">Zymogen</keyword>
<keyword evidence="2 13" id="KW-0444">Lipid biosynthesis</keyword>
<keyword evidence="13" id="KW-0496">Mitochondrion</keyword>
<dbReference type="EC" id="4.1.1.65" evidence="13"/>
<feature type="chain" id="PRO_5041029482" description="Phosphatidylserine decarboxylase beta chain" evidence="13">
    <location>
        <begin position="1"/>
        <end position="382"/>
    </location>
</feature>
<keyword evidence="13" id="KW-0999">Mitochondrion inner membrane</keyword>
<accession>A0A9W2YGM8</accession>
<dbReference type="NCBIfam" id="TIGR00163">
    <property type="entry name" value="PS_decarb"/>
    <property type="match status" value="1"/>
</dbReference>
<evidence type="ECO:0000256" key="8">
    <source>
        <dbReference type="ARBA" id="ARBA00023209"/>
    </source>
</evidence>
<dbReference type="Proteomes" id="UP001165740">
    <property type="component" value="Chromosome 12"/>
</dbReference>
<feature type="topological domain" description="Mitochondrial matrix" evidence="13">
    <location>
        <begin position="1"/>
        <end position="80"/>
    </location>
</feature>
<feature type="active site" description="Schiff-base intermediate with substrate; via pyruvic acid; for decarboxylase activity" evidence="13">
    <location>
        <position position="383"/>
    </location>
</feature>
<dbReference type="GO" id="GO:0004609">
    <property type="term" value="F:phosphatidylserine decarboxylase activity"/>
    <property type="evidence" value="ECO:0007669"/>
    <property type="project" value="UniProtKB-UniRule"/>
</dbReference>
<dbReference type="Pfam" id="PF02666">
    <property type="entry name" value="PS_Dcarbxylase"/>
    <property type="match status" value="1"/>
</dbReference>
<dbReference type="AlphaFoldDB" id="A0A9W2YGM8"/>
<keyword evidence="4 13" id="KW-0210">Decarboxylase</keyword>
<evidence type="ECO:0000256" key="13">
    <source>
        <dbReference type="HAMAP-Rule" id="MF_03208"/>
    </source>
</evidence>
<evidence type="ECO:0000313" key="14">
    <source>
        <dbReference type="Proteomes" id="UP001165740"/>
    </source>
</evidence>
<reference evidence="15" key="1">
    <citation type="submission" date="2025-08" db="UniProtKB">
        <authorList>
            <consortium name="RefSeq"/>
        </authorList>
    </citation>
    <scope>IDENTIFICATION</scope>
</reference>
<dbReference type="PANTHER" id="PTHR10067">
    <property type="entry name" value="PHOSPHATIDYLSERINE DECARBOXYLASE"/>
    <property type="match status" value="1"/>
</dbReference>
<proteinExistence type="inferred from homology"/>
<comment type="subunit">
    <text evidence="13">Heterodimer of a large membrane-associated beta subunit and a small pyruvoyl-containing alpha subunit.</text>
</comment>
<dbReference type="GO" id="GO:0006646">
    <property type="term" value="P:phosphatidylethanolamine biosynthetic process"/>
    <property type="evidence" value="ECO:0007669"/>
    <property type="project" value="UniProtKB-UniRule"/>
</dbReference>
<comment type="catalytic activity">
    <reaction evidence="13">
        <text>a 1,2-diacyl-sn-glycero-3-phospho-L-serine + H(+) = a 1,2-diacyl-sn-glycero-3-phosphoethanolamine + CO2</text>
        <dbReference type="Rhea" id="RHEA:20828"/>
        <dbReference type="ChEBI" id="CHEBI:15378"/>
        <dbReference type="ChEBI" id="CHEBI:16526"/>
        <dbReference type="ChEBI" id="CHEBI:57262"/>
        <dbReference type="ChEBI" id="CHEBI:64612"/>
        <dbReference type="EC" id="4.1.1.65"/>
    </reaction>
</comment>
<sequence length="415" mass="47739">MTLIKCGYHCSLLKCINNIFQHSSKPPLLHQPTAWRCRISIFSFRKKSFHQHLRTPGYNHAPKRFLKTDQAAEKEGAKLPLKYKVLLVSSGVLAVGYYCVHTATHSDVPAKPWQINLYRRMPLKTLSRLWGKFNQMELPIFLRKPLLGLYIWMFGCNIEEAEIEDLKLYRNLGEFFRRQLKPHVRPIDNEHILTSPADGKILYYGEVKNGILEQVKGVTYSLRGFLGPQTWTASPQVQDVSHISDEDYQKVLSLKPGNELYHVIVYLAPGDYHRFHSPATWTIHHRRHFPGELLSVNPGVARWLQGLFNFNERAVYTGEWEHGFFSMAAVGATNVGSIKIYCDEELETNTRTKHPEYTYFDKRFTTPVEVEKGDMFGEFNLGSTMVLIFEAPSGFVFKVKEGDKIKYGRPLGTAP</sequence>
<keyword evidence="7 13" id="KW-0472">Membrane</keyword>
<name>A0A9W2YGM8_BIOGL</name>
<gene>
    <name evidence="15" type="primary">LOC106050994</name>
</gene>
<dbReference type="InterPro" id="IPR033177">
    <property type="entry name" value="PSD-B"/>
</dbReference>
<dbReference type="HAMAP" id="MF_03208">
    <property type="entry name" value="PS_decarb_PSD_B_type1_euk"/>
    <property type="match status" value="1"/>
</dbReference>
<dbReference type="GeneID" id="106050994"/>
<comment type="similarity">
    <text evidence="13">Belongs to the phosphatidylserine decarboxylase family. PSD-B subfamily. Eukaryotic type I sub-subfamily.</text>
</comment>
<dbReference type="GO" id="GO:0005743">
    <property type="term" value="C:mitochondrial inner membrane"/>
    <property type="evidence" value="ECO:0007669"/>
    <property type="project" value="UniProtKB-SubCell"/>
</dbReference>
<comment type="PTM">
    <text evidence="13">Is synthesized initially as an inactive proenzyme. Formation of the active enzyme involves a self-maturation process in which the active site pyruvoyl group is generated from an internal serine residue via an autocatalytic post-translational modification. Two non-identical subunits are generated from the proenzyme in this reaction, and the pyruvate is formed at the N-terminus of the alpha chain, which is derived from the carboxyl end of the proenzyme. The autoendoproteolytic cleavage occurs by a canonical serine protease mechanism, in which the side chain hydroxyl group of the serine supplies its oxygen atom to form the C-terminus of the beta chain, while the remainder of the serine residue undergoes an oxidative deamination to produce ammonia and the pyruvoyl prosthetic group on the alpha chain. During this reaction, the Ser that is part of the protease active site of the proenzyme becomes the pyruvoyl prosthetic group, which constitutes an essential element of the active site of the mature decarboxylase.</text>
</comment>
<evidence type="ECO:0000256" key="12">
    <source>
        <dbReference type="ARBA" id="ARBA00045136"/>
    </source>
</evidence>
<evidence type="ECO:0000256" key="6">
    <source>
        <dbReference type="ARBA" id="ARBA00023098"/>
    </source>
</evidence>
<keyword evidence="10 13" id="KW-1208">Phospholipid metabolism</keyword>
<dbReference type="GO" id="GO:0016540">
    <property type="term" value="P:protein autoprocessing"/>
    <property type="evidence" value="ECO:0007669"/>
    <property type="project" value="UniProtKB-UniRule"/>
</dbReference>
<comment type="pathway">
    <text evidence="1">Lipid metabolism.</text>
</comment>
<dbReference type="RefSeq" id="XP_055861996.1">
    <property type="nucleotide sequence ID" value="XM_056006021.1"/>
</dbReference>
<feature type="active site" description="Charge relay system; for autoendoproteolytic cleavage activity" evidence="13">
    <location>
        <position position="383"/>
    </location>
</feature>
<feature type="topological domain" description="Mitochondrial intermembrane" evidence="13">
    <location>
        <begin position="100"/>
        <end position="415"/>
    </location>
</feature>
<evidence type="ECO:0000256" key="5">
    <source>
        <dbReference type="ARBA" id="ARBA00022989"/>
    </source>
</evidence>
<dbReference type="InterPro" id="IPR003817">
    <property type="entry name" value="PS_Dcarbxylase"/>
</dbReference>
<keyword evidence="11 13" id="KW-0670">Pyruvate</keyword>
<feature type="chain" id="PRO_5041029483" description="Phosphatidylserine decarboxylase alpha chain" evidence="13">
    <location>
        <begin position="383"/>
        <end position="415"/>
    </location>
</feature>
<keyword evidence="9 13" id="KW-0456">Lyase</keyword>
<keyword evidence="6 13" id="KW-0443">Lipid metabolism</keyword>
<evidence type="ECO:0000256" key="9">
    <source>
        <dbReference type="ARBA" id="ARBA00023239"/>
    </source>
</evidence>
<comment type="pathway">
    <text evidence="13">Phospholipid metabolism; phosphatidylethanolamine biosynthesis; phosphatidylethanolamine from CDP-diacylglycerol: step 2/2.</text>
</comment>
<feature type="active site" description="Charge relay system; for autoendoproteolytic cleavage activity" evidence="13">
    <location>
        <position position="276"/>
    </location>
</feature>
<keyword evidence="5 13" id="KW-1133">Transmembrane helix</keyword>
<organism evidence="14 15">
    <name type="scientific">Biomphalaria glabrata</name>
    <name type="common">Bloodfluke planorb</name>
    <name type="synonym">Freshwater snail</name>
    <dbReference type="NCBI Taxonomy" id="6526"/>
    <lineage>
        <taxon>Eukaryota</taxon>
        <taxon>Metazoa</taxon>
        <taxon>Spiralia</taxon>
        <taxon>Lophotrochozoa</taxon>
        <taxon>Mollusca</taxon>
        <taxon>Gastropoda</taxon>
        <taxon>Heterobranchia</taxon>
        <taxon>Euthyneura</taxon>
        <taxon>Panpulmonata</taxon>
        <taxon>Hygrophila</taxon>
        <taxon>Lymnaeoidea</taxon>
        <taxon>Planorbidae</taxon>
        <taxon>Biomphalaria</taxon>
    </lineage>
</organism>
<feature type="active site" description="Charge relay system; for autoendoproteolytic cleavage activity" evidence="13">
    <location>
        <position position="198"/>
    </location>
</feature>
<keyword evidence="8 13" id="KW-0594">Phospholipid biosynthesis</keyword>
<protein>
    <recommendedName>
        <fullName evidence="13">Phosphatidylserine decarboxylase proenzyme, mitochondrial</fullName>
        <ecNumber evidence="13">4.1.1.65</ecNumber>
    </recommendedName>
    <component>
        <recommendedName>
            <fullName evidence="13">Phosphatidylserine decarboxylase beta chain</fullName>
        </recommendedName>
    </component>
    <component>
        <recommendedName>
            <fullName evidence="13">Phosphatidylserine decarboxylase alpha chain</fullName>
        </recommendedName>
    </component>
</protein>
<dbReference type="InterPro" id="IPR033661">
    <property type="entry name" value="PSD_type1_euk"/>
</dbReference>
<evidence type="ECO:0000256" key="2">
    <source>
        <dbReference type="ARBA" id="ARBA00022516"/>
    </source>
</evidence>